<keyword evidence="4" id="KW-0175">Coiled coil</keyword>
<dbReference type="InterPro" id="IPR001138">
    <property type="entry name" value="Zn2Cys6_DnaBD"/>
</dbReference>
<dbReference type="VEuPathDB" id="FungiDB:PC9H_002843"/>
<evidence type="ECO:0000256" key="2">
    <source>
        <dbReference type="ARBA" id="ARBA00022723"/>
    </source>
</evidence>
<dbReference type="InterPro" id="IPR007219">
    <property type="entry name" value="XnlR_reg_dom"/>
</dbReference>
<dbReference type="SMART" id="SM00066">
    <property type="entry name" value="GAL4"/>
    <property type="match status" value="1"/>
</dbReference>
<dbReference type="CDD" id="cd12148">
    <property type="entry name" value="fungal_TF_MHR"/>
    <property type="match status" value="1"/>
</dbReference>
<dbReference type="Gene3D" id="4.10.240.10">
    <property type="entry name" value="Zn(2)-C6 fungal-type DNA-binding domain"/>
    <property type="match status" value="1"/>
</dbReference>
<feature type="region of interest" description="Disordered" evidence="5">
    <location>
        <begin position="1"/>
        <end position="20"/>
    </location>
</feature>
<evidence type="ECO:0000313" key="8">
    <source>
        <dbReference type="EMBL" id="KAF7436017.1"/>
    </source>
</evidence>
<dbReference type="RefSeq" id="XP_036633916.1">
    <property type="nucleotide sequence ID" value="XM_036772443.1"/>
</dbReference>
<keyword evidence="2" id="KW-0479">Metal-binding</keyword>
<dbReference type="CDD" id="cd00067">
    <property type="entry name" value="GAL4"/>
    <property type="match status" value="1"/>
</dbReference>
<dbReference type="SMART" id="SM00906">
    <property type="entry name" value="Fungal_trans"/>
    <property type="match status" value="1"/>
</dbReference>
<comment type="subcellular location">
    <subcellularLocation>
        <location evidence="1">Nucleus</location>
    </subcellularLocation>
</comment>
<feature type="region of interest" description="Disordered" evidence="5">
    <location>
        <begin position="101"/>
        <end position="134"/>
    </location>
</feature>
<evidence type="ECO:0000313" key="9">
    <source>
        <dbReference type="Proteomes" id="UP000623687"/>
    </source>
</evidence>
<evidence type="ECO:0000259" key="7">
    <source>
        <dbReference type="PROSITE" id="PS51379"/>
    </source>
</evidence>
<evidence type="ECO:0000256" key="1">
    <source>
        <dbReference type="ARBA" id="ARBA00004123"/>
    </source>
</evidence>
<dbReference type="Proteomes" id="UP000623687">
    <property type="component" value="Unassembled WGS sequence"/>
</dbReference>
<organism evidence="8 9">
    <name type="scientific">Pleurotus ostreatus</name>
    <name type="common">Oyster mushroom</name>
    <name type="synonym">White-rot fungus</name>
    <dbReference type="NCBI Taxonomy" id="5322"/>
    <lineage>
        <taxon>Eukaryota</taxon>
        <taxon>Fungi</taxon>
        <taxon>Dikarya</taxon>
        <taxon>Basidiomycota</taxon>
        <taxon>Agaricomycotina</taxon>
        <taxon>Agaricomycetes</taxon>
        <taxon>Agaricomycetidae</taxon>
        <taxon>Agaricales</taxon>
        <taxon>Pleurotineae</taxon>
        <taxon>Pleurotaceae</taxon>
        <taxon>Pleurotus</taxon>
    </lineage>
</organism>
<dbReference type="PANTHER" id="PTHR31001">
    <property type="entry name" value="UNCHARACTERIZED TRANSCRIPTIONAL REGULATORY PROTEIN"/>
    <property type="match status" value="1"/>
</dbReference>
<dbReference type="PANTHER" id="PTHR31001:SF56">
    <property type="entry name" value="ZN(2)-C6 FUNGAL-TYPE DOMAIN-CONTAINING PROTEIN"/>
    <property type="match status" value="1"/>
</dbReference>
<dbReference type="PROSITE" id="PS51379">
    <property type="entry name" value="4FE4S_FER_2"/>
    <property type="match status" value="1"/>
</dbReference>
<dbReference type="InterPro" id="IPR017896">
    <property type="entry name" value="4Fe4S_Fe-S-bd"/>
</dbReference>
<keyword evidence="3" id="KW-0539">Nucleus</keyword>
<evidence type="ECO:0000256" key="4">
    <source>
        <dbReference type="SAM" id="Coils"/>
    </source>
</evidence>
<reference evidence="8" key="1">
    <citation type="submission" date="2019-07" db="EMBL/GenBank/DDBJ databases">
        <authorList>
            <person name="Palmer J.M."/>
        </authorList>
    </citation>
    <scope>NUCLEOTIDE SEQUENCE</scope>
    <source>
        <strain evidence="8">PC9</strain>
    </source>
</reference>
<gene>
    <name evidence="8" type="ORF">PC9H_002843</name>
</gene>
<evidence type="ECO:0000256" key="3">
    <source>
        <dbReference type="ARBA" id="ARBA00023242"/>
    </source>
</evidence>
<dbReference type="PROSITE" id="PS00463">
    <property type="entry name" value="ZN2_CY6_FUNGAL_1"/>
    <property type="match status" value="1"/>
</dbReference>
<comment type="caution">
    <text evidence="8">The sequence shown here is derived from an EMBL/GenBank/DDBJ whole genome shotgun (WGS) entry which is preliminary data.</text>
</comment>
<feature type="domain" description="4Fe-4S ferredoxin-type" evidence="7">
    <location>
        <begin position="29"/>
        <end position="61"/>
    </location>
</feature>
<accession>A0A8H6ZZT0</accession>
<dbReference type="PROSITE" id="PS50048">
    <property type="entry name" value="ZN2_CY6_FUNGAL_2"/>
    <property type="match status" value="1"/>
</dbReference>
<dbReference type="GO" id="GO:0008270">
    <property type="term" value="F:zinc ion binding"/>
    <property type="evidence" value="ECO:0007669"/>
    <property type="project" value="InterPro"/>
</dbReference>
<dbReference type="InterPro" id="IPR036864">
    <property type="entry name" value="Zn2-C6_fun-type_DNA-bd_sf"/>
</dbReference>
<dbReference type="GO" id="GO:0000981">
    <property type="term" value="F:DNA-binding transcription factor activity, RNA polymerase II-specific"/>
    <property type="evidence" value="ECO:0007669"/>
    <property type="project" value="InterPro"/>
</dbReference>
<name>A0A8H6ZZT0_PLEOS</name>
<dbReference type="Pfam" id="PF04082">
    <property type="entry name" value="Fungal_trans"/>
    <property type="match status" value="1"/>
</dbReference>
<sequence>MAGPRDSAQSKPRKKPGRVPTSCAECRRLKLRCDRSVPCEKCVSRGCGSICPDGALTPGKGNRLILANTEELHDRIDTLCARIRELEDALRTLQASVSTTPHPLLSNDLLSARSPQQPKDAPAPPATTSPAVDASHVEEESMIDAFGMDDNTLTMVSKAYVSVGTLTIGPRGEANFLGQTARSEYLIRASSGQSLPQVRLPQSRLSTRVVNAGCPEGDLSGNTELFQDIIEHIPPRAESERLVEVYLEFGKILFGPLLRRDIDEEVLGVVYSPESFDGSQVHHAIALLFAILSIAVLFDPNRPPYSPDAHEYFLLSRAALNLSPPTFHTTLNSILTLTHLAEFLDLHDWEFVGSMQGWVYLGYAFRLAYGIGLHLNGARWHLSDQMVERRSRVFWQLLSRDTWMSFSFGRPSSITLAHVDCEFPKDSEEVVNSQGQAEMGFHPWCWRYSALLQSVISTAFVPKPPPYATILELDRKIRDFPIPSHLRPACVTPDQIVGPAFDAQRWFVLCAKETVLLNLHRGYFAQALQEQPLDYLKHRYGPSMLATYRSAWRLIETVIMSYNVNNLIMSRVALAWSQALSASIVMCLLVTRAPSSNLTASALEELDRALALFEKAAPTCKTASLNVDAMRTLRHKAHEAVNRTDPSAPISPMTPAELDRIGGKTHLLSTVTVTTATATISSSGPSRCSSATLTDVCSMDHLFAGINMHPTIAQDLRNLDIGAPLFNRMTDLPPNFLVSASSPMDAELTQSVGQPQPIPDVEFLDFFRGGMGGPNANANAFGGGSGSLPGVPGMNVLSGYPVAPSYPPGSPPNTPVPPTLDAAWQSLVEHLGFS</sequence>
<dbReference type="OrthoDB" id="424974at2759"/>
<proteinExistence type="predicted"/>
<evidence type="ECO:0008006" key="10">
    <source>
        <dbReference type="Google" id="ProtNLM"/>
    </source>
</evidence>
<keyword evidence="9" id="KW-1185">Reference proteome</keyword>
<dbReference type="GO" id="GO:0006351">
    <property type="term" value="P:DNA-templated transcription"/>
    <property type="evidence" value="ECO:0007669"/>
    <property type="project" value="InterPro"/>
</dbReference>
<dbReference type="GeneID" id="59372661"/>
<dbReference type="InterPro" id="IPR050613">
    <property type="entry name" value="Sec_Metabolite_Reg"/>
</dbReference>
<dbReference type="EMBL" id="JACETU010000002">
    <property type="protein sequence ID" value="KAF7436017.1"/>
    <property type="molecule type" value="Genomic_DNA"/>
</dbReference>
<evidence type="ECO:0000259" key="6">
    <source>
        <dbReference type="PROSITE" id="PS50048"/>
    </source>
</evidence>
<dbReference type="AlphaFoldDB" id="A0A8H6ZZT0"/>
<protein>
    <recommendedName>
        <fullName evidence="10">Zn(2)-C6 fungal-type domain-containing protein</fullName>
    </recommendedName>
</protein>
<dbReference type="GO" id="GO:0003677">
    <property type="term" value="F:DNA binding"/>
    <property type="evidence" value="ECO:0007669"/>
    <property type="project" value="InterPro"/>
</dbReference>
<dbReference type="SUPFAM" id="SSF57701">
    <property type="entry name" value="Zn2/Cys6 DNA-binding domain"/>
    <property type="match status" value="1"/>
</dbReference>
<dbReference type="GO" id="GO:0005634">
    <property type="term" value="C:nucleus"/>
    <property type="evidence" value="ECO:0007669"/>
    <property type="project" value="UniProtKB-SubCell"/>
</dbReference>
<feature type="coiled-coil region" evidence="4">
    <location>
        <begin position="69"/>
        <end position="96"/>
    </location>
</feature>
<feature type="domain" description="Zn(2)-C6 fungal-type" evidence="6">
    <location>
        <begin position="22"/>
        <end position="51"/>
    </location>
</feature>
<evidence type="ECO:0000256" key="5">
    <source>
        <dbReference type="SAM" id="MobiDB-lite"/>
    </source>
</evidence>